<keyword evidence="1" id="KW-0812">Transmembrane</keyword>
<reference evidence="2 3" key="1">
    <citation type="journal article" date="2019" name="Int. J. Syst. Evol. Microbiol.">
        <title>Lactobacillus salitolerans sp. nov., a novel lactic acid bacterium isolated from spent mushroom substrates.</title>
        <authorList>
            <person name="Tohno M."/>
            <person name="Tanizawa Y."/>
            <person name="Kojima Y."/>
            <person name="Sakamoto M."/>
            <person name="Nakamura Y."/>
            <person name="Ohkuma M."/>
            <person name="Kobayashi H."/>
        </authorList>
    </citation>
    <scope>NUCLEOTIDE SEQUENCE [LARGE SCALE GENOMIC DNA]</scope>
    <source>
        <strain evidence="2 3">YK43</strain>
    </source>
</reference>
<keyword evidence="1" id="KW-0472">Membrane</keyword>
<evidence type="ECO:0000313" key="3">
    <source>
        <dbReference type="Proteomes" id="UP000286848"/>
    </source>
</evidence>
<evidence type="ECO:0000256" key="1">
    <source>
        <dbReference type="SAM" id="Phobius"/>
    </source>
</evidence>
<gene>
    <name evidence="2" type="ORF">LFYK43_15640</name>
</gene>
<keyword evidence="3" id="KW-1185">Reference proteome</keyword>
<dbReference type="Proteomes" id="UP000286848">
    <property type="component" value="Unassembled WGS sequence"/>
</dbReference>
<organism evidence="2 3">
    <name type="scientific">Ligilactobacillus salitolerans</name>
    <dbReference type="NCBI Taxonomy" id="1808352"/>
    <lineage>
        <taxon>Bacteria</taxon>
        <taxon>Bacillati</taxon>
        <taxon>Bacillota</taxon>
        <taxon>Bacilli</taxon>
        <taxon>Lactobacillales</taxon>
        <taxon>Lactobacillaceae</taxon>
        <taxon>Ligilactobacillus</taxon>
    </lineage>
</organism>
<dbReference type="EMBL" id="BFFP01000026">
    <property type="protein sequence ID" value="GBG95105.1"/>
    <property type="molecule type" value="Genomic_DNA"/>
</dbReference>
<accession>A0A401IUB9</accession>
<keyword evidence="1" id="KW-1133">Transmembrane helix</keyword>
<comment type="caution">
    <text evidence="2">The sequence shown here is derived from an EMBL/GenBank/DDBJ whole genome shotgun (WGS) entry which is preliminary data.</text>
</comment>
<evidence type="ECO:0000313" key="2">
    <source>
        <dbReference type="EMBL" id="GBG95105.1"/>
    </source>
</evidence>
<dbReference type="RefSeq" id="WP_124977125.1">
    <property type="nucleotide sequence ID" value="NZ_BFFP01000026.1"/>
</dbReference>
<feature type="transmembrane region" description="Helical" evidence="1">
    <location>
        <begin position="6"/>
        <end position="23"/>
    </location>
</feature>
<dbReference type="AlphaFoldDB" id="A0A401IUB9"/>
<sequence>MNKNFLLGFSIGFSAVAAGYLYWKRLSAEQRDQLAVKIDDKLANGRDKAAALEEKAAAVAGPKAETALSTLKDSTSKLKQQLTSARDNLTDEPEKMQDDIVIDHRSAFSKVISNVQTDDERPTEKFYPLSN</sequence>
<proteinExistence type="predicted"/>
<name>A0A401IUB9_9LACO</name>
<protein>
    <submittedName>
        <fullName evidence="2">Uncharacterized protein</fullName>
    </submittedName>
</protein>
<dbReference type="OrthoDB" id="2325343at2"/>